<organism evidence="28 29">
    <name type="scientific">Ciona intestinalis</name>
    <name type="common">Transparent sea squirt</name>
    <name type="synonym">Ascidia intestinalis</name>
    <dbReference type="NCBI Taxonomy" id="7719"/>
    <lineage>
        <taxon>Eukaryota</taxon>
        <taxon>Metazoa</taxon>
        <taxon>Chordata</taxon>
        <taxon>Tunicata</taxon>
        <taxon>Ascidiacea</taxon>
        <taxon>Phlebobranchia</taxon>
        <taxon>Cionidae</taxon>
        <taxon>Ciona</taxon>
    </lineage>
</organism>
<dbReference type="GO" id="GO:0010646">
    <property type="term" value="P:regulation of cell communication"/>
    <property type="evidence" value="ECO:0007669"/>
    <property type="project" value="UniProtKB-ARBA"/>
</dbReference>
<comment type="catalytic activity">
    <reaction evidence="14">
        <text>an N(2)-(1-hydroxy-2-oxopropyl)-guanosine in RNA + H2O = a guanosine in RNA + lactate + H(+)</text>
        <dbReference type="Rhea" id="RHEA:57288"/>
        <dbReference type="Rhea" id="RHEA-COMP:14855"/>
        <dbReference type="Rhea" id="RHEA-COMP:14858"/>
        <dbReference type="ChEBI" id="CHEBI:15377"/>
        <dbReference type="ChEBI" id="CHEBI:15378"/>
        <dbReference type="ChEBI" id="CHEBI:24996"/>
        <dbReference type="ChEBI" id="CHEBI:74269"/>
        <dbReference type="ChEBI" id="CHEBI:141580"/>
    </reaction>
</comment>
<comment type="catalytic activity">
    <reaction evidence="2">
        <text>an N(2)-(1-hydroxy-2-oxoethyl)-guanosine in RNA + H2O = a guanosine in RNA + glycolate + H(+)</text>
        <dbReference type="Rhea" id="RHEA:57292"/>
        <dbReference type="Rhea" id="RHEA-COMP:14855"/>
        <dbReference type="Rhea" id="RHEA-COMP:14859"/>
        <dbReference type="ChEBI" id="CHEBI:15377"/>
        <dbReference type="ChEBI" id="CHEBI:15378"/>
        <dbReference type="ChEBI" id="CHEBI:29805"/>
        <dbReference type="ChEBI" id="CHEBI:74269"/>
        <dbReference type="ChEBI" id="CHEBI:141581"/>
    </reaction>
</comment>
<dbReference type="FunCoup" id="F6U899">
    <property type="interactions" value="66"/>
</dbReference>
<comment type="catalytic activity">
    <reaction evidence="25">
        <text>N(2)-(1-hydroxy-2-oxopropyl)-GMP + H2O = lactate + GMP + H(+)</text>
        <dbReference type="Rhea" id="RHEA:57268"/>
        <dbReference type="ChEBI" id="CHEBI:15377"/>
        <dbReference type="ChEBI" id="CHEBI:15378"/>
        <dbReference type="ChEBI" id="CHEBI:24996"/>
        <dbReference type="ChEBI" id="CHEBI:58115"/>
        <dbReference type="ChEBI" id="CHEBI:141575"/>
    </reaction>
</comment>
<dbReference type="AlphaFoldDB" id="F6U899"/>
<evidence type="ECO:0000256" key="4">
    <source>
        <dbReference type="ARBA" id="ARBA00008542"/>
    </source>
</evidence>
<dbReference type="Proteomes" id="UP000008144">
    <property type="component" value="Unassembled WGS sequence"/>
</dbReference>
<dbReference type="NCBIfam" id="TIGR01383">
    <property type="entry name" value="not_thiJ"/>
    <property type="match status" value="1"/>
</dbReference>
<proteinExistence type="inferred from homology"/>
<dbReference type="GeneTree" id="ENSGT00390000001231"/>
<feature type="domain" description="DJ-1/PfpI" evidence="27">
    <location>
        <begin position="6"/>
        <end position="168"/>
    </location>
</feature>
<dbReference type="InterPro" id="IPR050325">
    <property type="entry name" value="Prot/Nucl_acid_deglycase"/>
</dbReference>
<dbReference type="PANTHER" id="PTHR48094">
    <property type="entry name" value="PROTEIN/NUCLEIC ACID DEGLYCASE DJ-1-RELATED"/>
    <property type="match status" value="1"/>
</dbReference>
<evidence type="ECO:0000313" key="28">
    <source>
        <dbReference type="Ensembl" id="ENSCINP00000007465.3"/>
    </source>
</evidence>
<dbReference type="STRING" id="7719.ENSCINP00000007465"/>
<reference evidence="28" key="2">
    <citation type="submission" date="2025-08" db="UniProtKB">
        <authorList>
            <consortium name="Ensembl"/>
        </authorList>
    </citation>
    <scope>IDENTIFICATION</scope>
</reference>
<comment type="catalytic activity">
    <reaction evidence="16">
        <text>N(6)-(1-hydroxy-2-oxopropyl)-L-lysyl-[protein] + H2O = lactate + L-lysyl-[protein] + H(+)</text>
        <dbReference type="Rhea" id="RHEA:49552"/>
        <dbReference type="Rhea" id="RHEA-COMP:9752"/>
        <dbReference type="Rhea" id="RHEA-COMP:12429"/>
        <dbReference type="ChEBI" id="CHEBI:15377"/>
        <dbReference type="ChEBI" id="CHEBI:15378"/>
        <dbReference type="ChEBI" id="CHEBI:24996"/>
        <dbReference type="ChEBI" id="CHEBI:29969"/>
        <dbReference type="ChEBI" id="CHEBI:131709"/>
        <dbReference type="EC" id="3.5.1.124"/>
    </reaction>
</comment>
<evidence type="ECO:0000256" key="9">
    <source>
        <dbReference type="ARBA" id="ARBA00030958"/>
    </source>
</evidence>
<dbReference type="InterPro" id="IPR002818">
    <property type="entry name" value="DJ-1/PfpI"/>
</dbReference>
<evidence type="ECO:0000256" key="15">
    <source>
        <dbReference type="ARBA" id="ARBA00048443"/>
    </source>
</evidence>
<evidence type="ECO:0000256" key="1">
    <source>
        <dbReference type="ARBA" id="ARBA00000456"/>
    </source>
</evidence>
<dbReference type="Gene3D" id="3.40.50.880">
    <property type="match status" value="1"/>
</dbReference>
<accession>F6U899</accession>
<dbReference type="GO" id="GO:0046295">
    <property type="term" value="P:glycolate biosynthetic process"/>
    <property type="evidence" value="ECO:0000318"/>
    <property type="project" value="GO_Central"/>
</dbReference>
<evidence type="ECO:0000313" key="29">
    <source>
        <dbReference type="Proteomes" id="UP000008144"/>
    </source>
</evidence>
<dbReference type="InterPro" id="IPR006287">
    <property type="entry name" value="DJ-1"/>
</dbReference>
<dbReference type="SUPFAM" id="SSF52317">
    <property type="entry name" value="Class I glutamine amidotransferase-like"/>
    <property type="match status" value="1"/>
</dbReference>
<comment type="catalytic activity">
    <reaction evidence="18">
        <text>N(2)-(1-hydroxy-2-oxopropyl)-dGTP + H2O = lactate + dGTP + H(+)</text>
        <dbReference type="Rhea" id="RHEA:57244"/>
        <dbReference type="ChEBI" id="CHEBI:15377"/>
        <dbReference type="ChEBI" id="CHEBI:15378"/>
        <dbReference type="ChEBI" id="CHEBI:24996"/>
        <dbReference type="ChEBI" id="CHEBI:61429"/>
        <dbReference type="ChEBI" id="CHEBI:141569"/>
    </reaction>
</comment>
<dbReference type="EC" id="3.5.1.124" evidence="5"/>
<protein>
    <recommendedName>
        <fullName evidence="5">protein deglycase</fullName>
        <ecNumber evidence="5">3.5.1.124</ecNumber>
    </recommendedName>
    <alternativeName>
        <fullName evidence="9">Maillard deglycase</fullName>
    </alternativeName>
    <alternativeName>
        <fullName evidence="10">Parkinsonism-associated deglycase</fullName>
    </alternativeName>
</protein>
<evidence type="ECO:0000256" key="19">
    <source>
        <dbReference type="ARBA" id="ARBA00048884"/>
    </source>
</evidence>
<evidence type="ECO:0000256" key="3">
    <source>
        <dbReference type="ARBA" id="ARBA00004496"/>
    </source>
</evidence>
<comment type="catalytic activity">
    <reaction evidence="1">
        <text>an N(2)-(1-hydroxy-2-oxoethyl)-2'-deoxyguanosine in DNA + H2O = a 2'-deoxyguanosine in DNA + glycolate + H(+)</text>
        <dbReference type="Rhea" id="RHEA:57296"/>
        <dbReference type="Rhea" id="RHEA-COMP:11367"/>
        <dbReference type="Rhea" id="RHEA-COMP:14857"/>
        <dbReference type="ChEBI" id="CHEBI:15377"/>
        <dbReference type="ChEBI" id="CHEBI:15378"/>
        <dbReference type="ChEBI" id="CHEBI:29805"/>
        <dbReference type="ChEBI" id="CHEBI:85445"/>
        <dbReference type="ChEBI" id="CHEBI:141579"/>
    </reaction>
</comment>
<dbReference type="GO" id="GO:0016684">
    <property type="term" value="F:oxidoreductase activity, acting on peroxide as acceptor"/>
    <property type="evidence" value="ECO:0000318"/>
    <property type="project" value="GO_Central"/>
</dbReference>
<dbReference type="GO" id="GO:1903189">
    <property type="term" value="P:glyoxal metabolic process"/>
    <property type="evidence" value="ECO:0000318"/>
    <property type="project" value="GO_Central"/>
</dbReference>
<dbReference type="HOGENOM" id="CLU_000445_44_2_1"/>
<dbReference type="GO" id="GO:0007338">
    <property type="term" value="P:single fertilization"/>
    <property type="evidence" value="ECO:0007669"/>
    <property type="project" value="UniProtKB-KW"/>
</dbReference>
<comment type="catalytic activity">
    <reaction evidence="21">
        <text>N(2)-(1-hydroxy-2-oxopropyl)-GDP + H2O = lactate + GDP + H(+)</text>
        <dbReference type="Rhea" id="RHEA:57260"/>
        <dbReference type="ChEBI" id="CHEBI:15377"/>
        <dbReference type="ChEBI" id="CHEBI:15378"/>
        <dbReference type="ChEBI" id="CHEBI:24996"/>
        <dbReference type="ChEBI" id="CHEBI:58189"/>
        <dbReference type="ChEBI" id="CHEBI:141573"/>
    </reaction>
</comment>
<dbReference type="GO" id="GO:0005739">
    <property type="term" value="C:mitochondrion"/>
    <property type="evidence" value="ECO:0000318"/>
    <property type="project" value="GO_Central"/>
</dbReference>
<keyword evidence="29" id="KW-1185">Reference proteome</keyword>
<evidence type="ECO:0000256" key="26">
    <source>
        <dbReference type="ARBA" id="ARBA00049474"/>
    </source>
</evidence>
<evidence type="ECO:0000259" key="27">
    <source>
        <dbReference type="Pfam" id="PF01965"/>
    </source>
</evidence>
<comment type="catalytic activity">
    <reaction evidence="12">
        <text>N(2)-(1-hydroxy-2-oxoethyl)-GDP + H2O = glycolate + GDP + H(+)</text>
        <dbReference type="Rhea" id="RHEA:57264"/>
        <dbReference type="ChEBI" id="CHEBI:15377"/>
        <dbReference type="ChEBI" id="CHEBI:15378"/>
        <dbReference type="ChEBI" id="CHEBI:29805"/>
        <dbReference type="ChEBI" id="CHEBI:58189"/>
        <dbReference type="ChEBI" id="CHEBI:141574"/>
    </reaction>
</comment>
<evidence type="ECO:0000256" key="23">
    <source>
        <dbReference type="ARBA" id="ARBA00049200"/>
    </source>
</evidence>
<evidence type="ECO:0000256" key="5">
    <source>
        <dbReference type="ARBA" id="ARBA00012719"/>
    </source>
</evidence>
<comment type="subcellular location">
    <subcellularLocation>
        <location evidence="3">Cytoplasm</location>
    </subcellularLocation>
</comment>
<keyword evidence="7" id="KW-0558">Oxidation</keyword>
<evidence type="ECO:0000256" key="2">
    <source>
        <dbReference type="ARBA" id="ARBA00000739"/>
    </source>
</evidence>
<evidence type="ECO:0000256" key="8">
    <source>
        <dbReference type="ARBA" id="ARBA00023279"/>
    </source>
</evidence>
<dbReference type="GO" id="GO:0036524">
    <property type="term" value="F:protein deglycase activity"/>
    <property type="evidence" value="ECO:0007669"/>
    <property type="project" value="UniProtKB-EC"/>
</dbReference>
<evidence type="ECO:0000256" key="18">
    <source>
        <dbReference type="ARBA" id="ARBA00048786"/>
    </source>
</evidence>
<dbReference type="GO" id="GO:0023051">
    <property type="term" value="P:regulation of signaling"/>
    <property type="evidence" value="ECO:0007669"/>
    <property type="project" value="UniProtKB-ARBA"/>
</dbReference>
<dbReference type="Ensembl" id="ENSCINT00000007465.3">
    <property type="protein sequence ID" value="ENSCINP00000007465.3"/>
    <property type="gene ID" value="ENSCING00000003618.3"/>
</dbReference>
<dbReference type="FunFam" id="3.40.50.880:FF:000022">
    <property type="entry name" value="protein deglycase DJ-1"/>
    <property type="match status" value="1"/>
</dbReference>
<dbReference type="InterPro" id="IPR029062">
    <property type="entry name" value="Class_I_gatase-like"/>
</dbReference>
<evidence type="ECO:0000256" key="17">
    <source>
        <dbReference type="ARBA" id="ARBA00048622"/>
    </source>
</evidence>
<keyword evidence="6" id="KW-0963">Cytoplasm</keyword>
<reference evidence="28" key="3">
    <citation type="submission" date="2025-09" db="UniProtKB">
        <authorList>
            <consortium name="Ensembl"/>
        </authorList>
    </citation>
    <scope>IDENTIFICATION</scope>
</reference>
<comment type="catalytic activity">
    <reaction evidence="23">
        <text>N(2)-(1-hydroxy-2-oxopropyl)-GTP + H2O = lactate + GTP + H(+)</text>
        <dbReference type="Rhea" id="RHEA:57256"/>
        <dbReference type="ChEBI" id="CHEBI:15377"/>
        <dbReference type="ChEBI" id="CHEBI:15378"/>
        <dbReference type="ChEBI" id="CHEBI:24996"/>
        <dbReference type="ChEBI" id="CHEBI:37565"/>
        <dbReference type="ChEBI" id="CHEBI:141570"/>
    </reaction>
</comment>
<evidence type="ECO:0000256" key="21">
    <source>
        <dbReference type="ARBA" id="ARBA00048993"/>
    </source>
</evidence>
<comment type="similarity">
    <text evidence="4">Belongs to the peptidase C56 family.</text>
</comment>
<evidence type="ECO:0000256" key="13">
    <source>
        <dbReference type="ARBA" id="ARBA00048223"/>
    </source>
</evidence>
<evidence type="ECO:0000256" key="7">
    <source>
        <dbReference type="ARBA" id="ARBA00023097"/>
    </source>
</evidence>
<comment type="catalytic activity">
    <reaction evidence="11">
        <text>S-(1-hydroxy-2-oxopropyl)-L-cysteinyl-[protein] + H2O = lactate + L-cysteinyl-[protein] + H(+)</text>
        <dbReference type="Rhea" id="RHEA:49556"/>
        <dbReference type="Rhea" id="RHEA-COMP:10131"/>
        <dbReference type="Rhea" id="RHEA-COMP:12430"/>
        <dbReference type="ChEBI" id="CHEBI:15377"/>
        <dbReference type="ChEBI" id="CHEBI:15378"/>
        <dbReference type="ChEBI" id="CHEBI:24996"/>
        <dbReference type="ChEBI" id="CHEBI:29950"/>
        <dbReference type="ChEBI" id="CHEBI:131710"/>
        <dbReference type="EC" id="3.5.1.124"/>
    </reaction>
</comment>
<comment type="catalytic activity">
    <reaction evidence="20">
        <text>S-(1-hydroxy-2-oxoethyl)-L-cysteinyl-[protein] + H2O = glycolate + L-cysteinyl-[protein] + H(+)</text>
        <dbReference type="Rhea" id="RHEA:57196"/>
        <dbReference type="Rhea" id="RHEA-COMP:10131"/>
        <dbReference type="Rhea" id="RHEA-COMP:14846"/>
        <dbReference type="ChEBI" id="CHEBI:15377"/>
        <dbReference type="ChEBI" id="CHEBI:15378"/>
        <dbReference type="ChEBI" id="CHEBI:29805"/>
        <dbReference type="ChEBI" id="CHEBI:29950"/>
        <dbReference type="ChEBI" id="CHEBI:141555"/>
        <dbReference type="EC" id="3.5.1.124"/>
    </reaction>
</comment>
<keyword evidence="8" id="KW-0278">Fertilization</keyword>
<evidence type="ECO:0000256" key="12">
    <source>
        <dbReference type="ARBA" id="ARBA00047824"/>
    </source>
</evidence>
<evidence type="ECO:0000256" key="16">
    <source>
        <dbReference type="ARBA" id="ARBA00048587"/>
    </source>
</evidence>
<name>F6U899_CIOIN</name>
<comment type="catalytic activity">
    <reaction evidence="13">
        <text>N(2)-(1-hydroxy-2-oxoethyl)-GMP + H2O = glycolate + GMP + H(+)</text>
        <dbReference type="Rhea" id="RHEA:57304"/>
        <dbReference type="ChEBI" id="CHEBI:15377"/>
        <dbReference type="ChEBI" id="CHEBI:15378"/>
        <dbReference type="ChEBI" id="CHEBI:29805"/>
        <dbReference type="ChEBI" id="CHEBI:58115"/>
        <dbReference type="ChEBI" id="CHEBI:141576"/>
    </reaction>
</comment>
<evidence type="ECO:0000256" key="14">
    <source>
        <dbReference type="ARBA" id="ARBA00048384"/>
    </source>
</evidence>
<evidence type="ECO:0000256" key="20">
    <source>
        <dbReference type="ARBA" id="ARBA00048937"/>
    </source>
</evidence>
<comment type="catalytic activity">
    <reaction evidence="17">
        <text>N(omega)-(1-hydroxy-2-oxoethyl)-L-arginyl-[protein] + H2O = L-arginyl-[protein] + glycolate + H(+)</text>
        <dbReference type="Rhea" id="RHEA:57188"/>
        <dbReference type="Rhea" id="RHEA-COMP:10532"/>
        <dbReference type="Rhea" id="RHEA-COMP:14844"/>
        <dbReference type="ChEBI" id="CHEBI:15377"/>
        <dbReference type="ChEBI" id="CHEBI:15378"/>
        <dbReference type="ChEBI" id="CHEBI:29805"/>
        <dbReference type="ChEBI" id="CHEBI:29965"/>
        <dbReference type="ChEBI" id="CHEBI:141553"/>
        <dbReference type="EC" id="3.5.1.124"/>
    </reaction>
</comment>
<comment type="catalytic activity">
    <reaction evidence="26">
        <text>N(6)-(1-hydroxy-2-oxoethyl)-L-lysyl-[protein] + H2O = glycolate + L-lysyl-[protein] + H(+)</text>
        <dbReference type="Rhea" id="RHEA:57192"/>
        <dbReference type="Rhea" id="RHEA-COMP:9752"/>
        <dbReference type="Rhea" id="RHEA-COMP:14845"/>
        <dbReference type="ChEBI" id="CHEBI:15377"/>
        <dbReference type="ChEBI" id="CHEBI:15378"/>
        <dbReference type="ChEBI" id="CHEBI:29805"/>
        <dbReference type="ChEBI" id="CHEBI:29969"/>
        <dbReference type="ChEBI" id="CHEBI:141554"/>
        <dbReference type="EC" id="3.5.1.124"/>
    </reaction>
</comment>
<dbReference type="MEROPS" id="C56.002"/>
<comment type="catalytic activity">
    <reaction evidence="15">
        <text>an N(2)-(1-hydroxy-2-oxopropyl)-2'-deoxyguanosine in DNA + H2O = a 2'-deoxyguanosine in DNA + lactate + H(+)</text>
        <dbReference type="Rhea" id="RHEA:57300"/>
        <dbReference type="Rhea" id="RHEA-COMP:11367"/>
        <dbReference type="Rhea" id="RHEA-COMP:14856"/>
        <dbReference type="ChEBI" id="CHEBI:15377"/>
        <dbReference type="ChEBI" id="CHEBI:15378"/>
        <dbReference type="ChEBI" id="CHEBI:24996"/>
        <dbReference type="ChEBI" id="CHEBI:85445"/>
        <dbReference type="ChEBI" id="CHEBI:141578"/>
    </reaction>
</comment>
<dbReference type="GO" id="GO:0006979">
    <property type="term" value="P:response to oxidative stress"/>
    <property type="evidence" value="ECO:0000318"/>
    <property type="project" value="GO_Central"/>
</dbReference>
<evidence type="ECO:0000256" key="22">
    <source>
        <dbReference type="ARBA" id="ARBA00049074"/>
    </source>
</evidence>
<dbReference type="OMA" id="KATCYPG"/>
<dbReference type="GO" id="GO:0005737">
    <property type="term" value="C:cytoplasm"/>
    <property type="evidence" value="ECO:0000318"/>
    <property type="project" value="GO_Central"/>
</dbReference>
<dbReference type="PANTHER" id="PTHR48094:SF12">
    <property type="entry name" value="PARKINSON DISEASE PROTEIN 7 HOMOLOG"/>
    <property type="match status" value="1"/>
</dbReference>
<dbReference type="GO" id="GO:0005634">
    <property type="term" value="C:nucleus"/>
    <property type="evidence" value="ECO:0000318"/>
    <property type="project" value="GO_Central"/>
</dbReference>
<dbReference type="Pfam" id="PF01965">
    <property type="entry name" value="DJ-1_PfpI"/>
    <property type="match status" value="1"/>
</dbReference>
<evidence type="ECO:0000256" key="6">
    <source>
        <dbReference type="ARBA" id="ARBA00022490"/>
    </source>
</evidence>
<evidence type="ECO:0000256" key="25">
    <source>
        <dbReference type="ARBA" id="ARBA00049281"/>
    </source>
</evidence>
<dbReference type="CDD" id="cd03135">
    <property type="entry name" value="GATase1_DJ-1"/>
    <property type="match status" value="1"/>
</dbReference>
<comment type="catalytic activity">
    <reaction evidence="22">
        <text>N(2)-(1-hydroxy-2-oxoethyl)-dGTP + H2O = dGTP + glycolate + H(+)</text>
        <dbReference type="Rhea" id="RHEA:57248"/>
        <dbReference type="ChEBI" id="CHEBI:15377"/>
        <dbReference type="ChEBI" id="CHEBI:15378"/>
        <dbReference type="ChEBI" id="CHEBI:29805"/>
        <dbReference type="ChEBI" id="CHEBI:61429"/>
        <dbReference type="ChEBI" id="CHEBI:141572"/>
    </reaction>
</comment>
<dbReference type="InParanoid" id="F6U899"/>
<reference evidence="29" key="1">
    <citation type="journal article" date="2002" name="Science">
        <title>The draft genome of Ciona intestinalis: insights into chordate and vertebrate origins.</title>
        <authorList>
            <person name="Dehal P."/>
            <person name="Satou Y."/>
            <person name="Campbell R.K."/>
            <person name="Chapman J."/>
            <person name="Degnan B."/>
            <person name="De Tomaso A."/>
            <person name="Davidson B."/>
            <person name="Di Gregorio A."/>
            <person name="Gelpke M."/>
            <person name="Goodstein D.M."/>
            <person name="Harafuji N."/>
            <person name="Hastings K.E."/>
            <person name="Ho I."/>
            <person name="Hotta K."/>
            <person name="Huang W."/>
            <person name="Kawashima T."/>
            <person name="Lemaire P."/>
            <person name="Martinez D."/>
            <person name="Meinertzhagen I.A."/>
            <person name="Necula S."/>
            <person name="Nonaka M."/>
            <person name="Putnam N."/>
            <person name="Rash S."/>
            <person name="Saiga H."/>
            <person name="Satake M."/>
            <person name="Terry A."/>
            <person name="Yamada L."/>
            <person name="Wang H.G."/>
            <person name="Awazu S."/>
            <person name="Azumi K."/>
            <person name="Boore J."/>
            <person name="Branno M."/>
            <person name="Chin-Bow S."/>
            <person name="DeSantis R."/>
            <person name="Doyle S."/>
            <person name="Francino P."/>
            <person name="Keys D.N."/>
            <person name="Haga S."/>
            <person name="Hayashi H."/>
            <person name="Hino K."/>
            <person name="Imai K.S."/>
            <person name="Inaba K."/>
            <person name="Kano S."/>
            <person name="Kobayashi K."/>
            <person name="Kobayashi M."/>
            <person name="Lee B.I."/>
            <person name="Makabe K.W."/>
            <person name="Manohar C."/>
            <person name="Matassi G."/>
            <person name="Medina M."/>
            <person name="Mochizuki Y."/>
            <person name="Mount S."/>
            <person name="Morishita T."/>
            <person name="Miura S."/>
            <person name="Nakayama A."/>
            <person name="Nishizaka S."/>
            <person name="Nomoto H."/>
            <person name="Ohta F."/>
            <person name="Oishi K."/>
            <person name="Rigoutsos I."/>
            <person name="Sano M."/>
            <person name="Sasaki A."/>
            <person name="Sasakura Y."/>
            <person name="Shoguchi E."/>
            <person name="Shin-i T."/>
            <person name="Spagnuolo A."/>
            <person name="Stainier D."/>
            <person name="Suzuki M.M."/>
            <person name="Tassy O."/>
            <person name="Takatori N."/>
            <person name="Tokuoka M."/>
            <person name="Yagi K."/>
            <person name="Yoshizaki F."/>
            <person name="Wada S."/>
            <person name="Zhang C."/>
            <person name="Hyatt P.D."/>
            <person name="Larimer F."/>
            <person name="Detter C."/>
            <person name="Doggett N."/>
            <person name="Glavina T."/>
            <person name="Hawkins T."/>
            <person name="Richardson P."/>
            <person name="Lucas S."/>
            <person name="Kohara Y."/>
            <person name="Levine M."/>
            <person name="Satoh N."/>
            <person name="Rokhsar D.S."/>
        </authorList>
    </citation>
    <scope>NUCLEOTIDE SEQUENCE [LARGE SCALE GENOMIC DNA]</scope>
</reference>
<comment type="catalytic activity">
    <reaction evidence="24">
        <text>N(2)-(1-hydroxy-2-oxoethyl)-GTP + H2O = glycolate + GTP + H(+)</text>
        <dbReference type="Rhea" id="RHEA:57252"/>
        <dbReference type="ChEBI" id="CHEBI:15377"/>
        <dbReference type="ChEBI" id="CHEBI:15378"/>
        <dbReference type="ChEBI" id="CHEBI:29805"/>
        <dbReference type="ChEBI" id="CHEBI:37565"/>
        <dbReference type="ChEBI" id="CHEBI:141571"/>
    </reaction>
</comment>
<evidence type="ECO:0000256" key="10">
    <source>
        <dbReference type="ARBA" id="ARBA00031312"/>
    </source>
</evidence>
<evidence type="ECO:0000256" key="24">
    <source>
        <dbReference type="ARBA" id="ARBA00049222"/>
    </source>
</evidence>
<comment type="catalytic activity">
    <reaction evidence="19">
        <text>N(omega)-(1-hydroxy-2-oxopropyl)-L-arginyl-[protein] + H2O = lactate + L-arginyl-[protein] + H(+)</text>
        <dbReference type="Rhea" id="RHEA:49548"/>
        <dbReference type="Rhea" id="RHEA-COMP:10532"/>
        <dbReference type="Rhea" id="RHEA-COMP:12428"/>
        <dbReference type="ChEBI" id="CHEBI:15377"/>
        <dbReference type="ChEBI" id="CHEBI:15378"/>
        <dbReference type="ChEBI" id="CHEBI:24996"/>
        <dbReference type="ChEBI" id="CHEBI:29965"/>
        <dbReference type="ChEBI" id="CHEBI:131708"/>
        <dbReference type="EC" id="3.5.1.124"/>
    </reaction>
</comment>
<sequence>SMSPTALVIIADGSEEIEAVVVIDVLRRAGVYVTVAGLTDDVTVTCSRNVKIQPDVNIATAAKNVPYDVIILPGGLKGANAMSKATSVKDLLTDQDKSCRLIGAICAAPMVLKSHDIGAGRNVTSYPAFKDELSEMFVYNDYDVVVDGHVVTSRGPGTAMKFALKVVRLLCGDDVTNTTASALLFKL</sequence>
<evidence type="ECO:0000256" key="11">
    <source>
        <dbReference type="ARBA" id="ARBA00047717"/>
    </source>
</evidence>